<proteinExistence type="inferred from homology"/>
<feature type="transmembrane region" description="Helical" evidence="8">
    <location>
        <begin position="301"/>
        <end position="320"/>
    </location>
</feature>
<feature type="transmembrane region" description="Helical" evidence="8">
    <location>
        <begin position="40"/>
        <end position="61"/>
    </location>
</feature>
<sequence>MKNGQLLTKLQVYLLLIQAQFGIGLLSLPNLLGAKLEQDAWFSILIAGTFVQFTLFIYWLLIRRFPGTSYHDITKMITGKYIGTMINATHYIGYLAIGTYTSILVINLVNNWLLPFTPVWAVGGSLILISVYLVINDFTVVARFFVLLSIVVLPCFLTTLLMLTTPLETRNLMPLGDSGFVPILKGSHGALLALLGFELILFMSPYVNIAERKLLRTFTLSNLTVTILYTLVVILSLMVFSPNVLGQVREPVLYMFRALSFQTIDRIDLLFVSIWIGPMTASIMIYLLIASKSLAKKRSAFKKLVISSGGIMYVFILLATYDQQSIDLYSQIFNYCVYTVVFFLPCILLILSYLLKKKKVNI</sequence>
<keyword evidence="10" id="KW-1185">Reference proteome</keyword>
<evidence type="ECO:0000313" key="10">
    <source>
        <dbReference type="Proteomes" id="UP000831880"/>
    </source>
</evidence>
<keyword evidence="7 8" id="KW-0472">Membrane</keyword>
<keyword evidence="4" id="KW-0309">Germination</keyword>
<keyword evidence="3" id="KW-0813">Transport</keyword>
<keyword evidence="6 8" id="KW-1133">Transmembrane helix</keyword>
<evidence type="ECO:0000256" key="4">
    <source>
        <dbReference type="ARBA" id="ARBA00022544"/>
    </source>
</evidence>
<feature type="transmembrane region" description="Helical" evidence="8">
    <location>
        <begin position="269"/>
        <end position="289"/>
    </location>
</feature>
<evidence type="ECO:0000313" key="9">
    <source>
        <dbReference type="EMBL" id="UOQ93874.1"/>
    </source>
</evidence>
<feature type="transmembrane region" description="Helical" evidence="8">
    <location>
        <begin position="12"/>
        <end position="34"/>
    </location>
</feature>
<accession>A0ABY4H0M5</accession>
<comment type="similarity">
    <text evidence="2">Belongs to the amino acid-polyamine-organocation (APC) superfamily. Spore germination protein (SGP) (TC 2.A.3.9) family.</text>
</comment>
<dbReference type="PANTHER" id="PTHR34975">
    <property type="entry name" value="SPORE GERMINATION PROTEIN A2"/>
    <property type="match status" value="1"/>
</dbReference>
<organism evidence="9 10">
    <name type="scientific">Halobacillus shinanisalinarum</name>
    <dbReference type="NCBI Taxonomy" id="2932258"/>
    <lineage>
        <taxon>Bacteria</taxon>
        <taxon>Bacillati</taxon>
        <taxon>Bacillota</taxon>
        <taxon>Bacilli</taxon>
        <taxon>Bacillales</taxon>
        <taxon>Bacillaceae</taxon>
        <taxon>Halobacillus</taxon>
    </lineage>
</organism>
<evidence type="ECO:0000256" key="6">
    <source>
        <dbReference type="ARBA" id="ARBA00022989"/>
    </source>
</evidence>
<feature type="transmembrane region" description="Helical" evidence="8">
    <location>
        <begin position="112"/>
        <end position="135"/>
    </location>
</feature>
<feature type="transmembrane region" description="Helical" evidence="8">
    <location>
        <begin position="144"/>
        <end position="167"/>
    </location>
</feature>
<protein>
    <submittedName>
        <fullName evidence="9">Spore germination protein</fullName>
    </submittedName>
</protein>
<dbReference type="InterPro" id="IPR004761">
    <property type="entry name" value="Spore_GerAB"/>
</dbReference>
<feature type="transmembrane region" description="Helical" evidence="8">
    <location>
        <begin position="81"/>
        <end position="106"/>
    </location>
</feature>
<evidence type="ECO:0000256" key="7">
    <source>
        <dbReference type="ARBA" id="ARBA00023136"/>
    </source>
</evidence>
<feature type="transmembrane region" description="Helical" evidence="8">
    <location>
        <begin position="332"/>
        <end position="355"/>
    </location>
</feature>
<dbReference type="RefSeq" id="WP_244753485.1">
    <property type="nucleotide sequence ID" value="NZ_CP095074.1"/>
</dbReference>
<dbReference type="Gene3D" id="1.20.1740.10">
    <property type="entry name" value="Amino acid/polyamine transporter I"/>
    <property type="match status" value="1"/>
</dbReference>
<dbReference type="Pfam" id="PF03845">
    <property type="entry name" value="Spore_permease"/>
    <property type="match status" value="1"/>
</dbReference>
<comment type="subcellular location">
    <subcellularLocation>
        <location evidence="1">Membrane</location>
        <topology evidence="1">Multi-pass membrane protein</topology>
    </subcellularLocation>
</comment>
<name>A0ABY4H0M5_9BACI</name>
<dbReference type="Proteomes" id="UP000831880">
    <property type="component" value="Chromosome"/>
</dbReference>
<evidence type="ECO:0000256" key="3">
    <source>
        <dbReference type="ARBA" id="ARBA00022448"/>
    </source>
</evidence>
<feature type="transmembrane region" description="Helical" evidence="8">
    <location>
        <begin position="187"/>
        <end position="207"/>
    </location>
</feature>
<feature type="transmembrane region" description="Helical" evidence="8">
    <location>
        <begin position="219"/>
        <end position="240"/>
    </location>
</feature>
<keyword evidence="5 8" id="KW-0812">Transmembrane</keyword>
<evidence type="ECO:0000256" key="5">
    <source>
        <dbReference type="ARBA" id="ARBA00022692"/>
    </source>
</evidence>
<dbReference type="NCBIfam" id="TIGR00912">
    <property type="entry name" value="2A0309"/>
    <property type="match status" value="1"/>
</dbReference>
<gene>
    <name evidence="9" type="ORF">MUO14_02475</name>
</gene>
<evidence type="ECO:0000256" key="1">
    <source>
        <dbReference type="ARBA" id="ARBA00004141"/>
    </source>
</evidence>
<dbReference type="PANTHER" id="PTHR34975:SF2">
    <property type="entry name" value="SPORE GERMINATION PROTEIN A2"/>
    <property type="match status" value="1"/>
</dbReference>
<evidence type="ECO:0000256" key="2">
    <source>
        <dbReference type="ARBA" id="ARBA00007998"/>
    </source>
</evidence>
<evidence type="ECO:0000256" key="8">
    <source>
        <dbReference type="SAM" id="Phobius"/>
    </source>
</evidence>
<reference evidence="9 10" key="1">
    <citation type="submission" date="2022-04" db="EMBL/GenBank/DDBJ databases">
        <title>Halobacillus sp. isolated from saltern.</title>
        <authorList>
            <person name="Won M."/>
            <person name="Lee C.-M."/>
            <person name="Woen H.-Y."/>
            <person name="Kwon S.-W."/>
        </authorList>
    </citation>
    <scope>NUCLEOTIDE SEQUENCE [LARGE SCALE GENOMIC DNA]</scope>
    <source>
        <strain evidence="9 10">SSTM10-2</strain>
    </source>
</reference>
<dbReference type="EMBL" id="CP095074">
    <property type="protein sequence ID" value="UOQ93874.1"/>
    <property type="molecule type" value="Genomic_DNA"/>
</dbReference>